<name>A0A1H8U9I5_9BACL</name>
<sequence length="67" mass="7751">MGSPVNGVVVTSILHETDMGLFVFLAVALHFTIRQIKKLFIGNNLRLHLFAFTSLYYHHINNYIQYL</sequence>
<reference evidence="2 3" key="1">
    <citation type="submission" date="2016-10" db="EMBL/GenBank/DDBJ databases">
        <authorList>
            <person name="de Groot N.N."/>
        </authorList>
    </citation>
    <scope>NUCLEOTIDE SEQUENCE [LARGE SCALE GENOMIC DNA]</scope>
    <source>
        <strain evidence="2 3">CGMCC 1.10238</strain>
    </source>
</reference>
<evidence type="ECO:0000313" key="2">
    <source>
        <dbReference type="EMBL" id="SEO99513.1"/>
    </source>
</evidence>
<gene>
    <name evidence="2" type="ORF">SAMN04487895_11696</name>
</gene>
<feature type="transmembrane region" description="Helical" evidence="1">
    <location>
        <begin position="20"/>
        <end position="36"/>
    </location>
</feature>
<protein>
    <submittedName>
        <fullName evidence="2">Uncharacterized protein</fullName>
    </submittedName>
</protein>
<dbReference type="Proteomes" id="UP000198809">
    <property type="component" value="Unassembled WGS sequence"/>
</dbReference>
<proteinExistence type="predicted"/>
<evidence type="ECO:0000256" key="1">
    <source>
        <dbReference type="SAM" id="Phobius"/>
    </source>
</evidence>
<accession>A0A1H8U9I5</accession>
<keyword evidence="1" id="KW-0472">Membrane</keyword>
<keyword evidence="1" id="KW-0812">Transmembrane</keyword>
<dbReference type="AlphaFoldDB" id="A0A1H8U9I5"/>
<organism evidence="2 3">
    <name type="scientific">Paenibacillus sophorae</name>
    <dbReference type="NCBI Taxonomy" id="1333845"/>
    <lineage>
        <taxon>Bacteria</taxon>
        <taxon>Bacillati</taxon>
        <taxon>Bacillota</taxon>
        <taxon>Bacilli</taxon>
        <taxon>Bacillales</taxon>
        <taxon>Paenibacillaceae</taxon>
        <taxon>Paenibacillus</taxon>
    </lineage>
</organism>
<keyword evidence="1" id="KW-1133">Transmembrane helix</keyword>
<dbReference type="EMBL" id="FODH01000016">
    <property type="protein sequence ID" value="SEO99513.1"/>
    <property type="molecule type" value="Genomic_DNA"/>
</dbReference>
<evidence type="ECO:0000313" key="3">
    <source>
        <dbReference type="Proteomes" id="UP000198809"/>
    </source>
</evidence>